<reference evidence="5 6" key="1">
    <citation type="submission" date="2019-03" db="EMBL/GenBank/DDBJ databases">
        <title>Genomic Encyclopedia of Archaeal and Bacterial Type Strains, Phase II (KMG-II): from individual species to whole genera.</title>
        <authorList>
            <person name="Goeker M."/>
        </authorList>
    </citation>
    <scope>NUCLEOTIDE SEQUENCE [LARGE SCALE GENOMIC DNA]</scope>
    <source>
        <strain evidence="5 6">DSM 28323</strain>
    </source>
</reference>
<dbReference type="InterPro" id="IPR005467">
    <property type="entry name" value="His_kinase_dom"/>
</dbReference>
<dbReference type="PANTHER" id="PTHR43547:SF2">
    <property type="entry name" value="HYBRID SIGNAL TRANSDUCTION HISTIDINE KINASE C"/>
    <property type="match status" value="1"/>
</dbReference>
<dbReference type="InterPro" id="IPR029016">
    <property type="entry name" value="GAF-like_dom_sf"/>
</dbReference>
<dbReference type="SUPFAM" id="SSF47384">
    <property type="entry name" value="Homodimeric domain of signal transducing histidine kinase"/>
    <property type="match status" value="1"/>
</dbReference>
<dbReference type="InterPro" id="IPR004358">
    <property type="entry name" value="Sig_transdc_His_kin-like_C"/>
</dbReference>
<dbReference type="Pfam" id="PF00512">
    <property type="entry name" value="HisKA"/>
    <property type="match status" value="1"/>
</dbReference>
<proteinExistence type="predicted"/>
<keyword evidence="5" id="KW-0808">Transferase</keyword>
<dbReference type="InterPro" id="IPR003661">
    <property type="entry name" value="HisK_dim/P_dom"/>
</dbReference>
<dbReference type="Pfam" id="PF02518">
    <property type="entry name" value="HATPase_c"/>
    <property type="match status" value="1"/>
</dbReference>
<dbReference type="AlphaFoldDB" id="A0A4R6J1Q0"/>
<dbReference type="OrthoDB" id="9811889at2"/>
<evidence type="ECO:0000256" key="1">
    <source>
        <dbReference type="ARBA" id="ARBA00000085"/>
    </source>
</evidence>
<evidence type="ECO:0000313" key="5">
    <source>
        <dbReference type="EMBL" id="TDO29179.1"/>
    </source>
</evidence>
<keyword evidence="5" id="KW-0418">Kinase</keyword>
<dbReference type="SUPFAM" id="SSF55874">
    <property type="entry name" value="ATPase domain of HSP90 chaperone/DNA topoisomerase II/histidine kinase"/>
    <property type="match status" value="1"/>
</dbReference>
<dbReference type="RefSeq" id="WP_133473783.1">
    <property type="nucleotide sequence ID" value="NZ_SNWP01000010.1"/>
</dbReference>
<keyword evidence="3" id="KW-0597">Phosphoprotein</keyword>
<dbReference type="CDD" id="cd00082">
    <property type="entry name" value="HisKA"/>
    <property type="match status" value="1"/>
</dbReference>
<dbReference type="InterPro" id="IPR036890">
    <property type="entry name" value="HATPase_C_sf"/>
</dbReference>
<accession>A0A4R6J1Q0</accession>
<dbReference type="EC" id="2.7.13.3" evidence="2"/>
<dbReference type="GO" id="GO:0000155">
    <property type="term" value="F:phosphorelay sensor kinase activity"/>
    <property type="evidence" value="ECO:0007669"/>
    <property type="project" value="InterPro"/>
</dbReference>
<dbReference type="EMBL" id="SNWP01000010">
    <property type="protein sequence ID" value="TDO29179.1"/>
    <property type="molecule type" value="Genomic_DNA"/>
</dbReference>
<feature type="domain" description="Histidine kinase" evidence="4">
    <location>
        <begin position="181"/>
        <end position="400"/>
    </location>
</feature>
<dbReference type="SMART" id="SM00387">
    <property type="entry name" value="HATPase_c"/>
    <property type="match status" value="1"/>
</dbReference>
<dbReference type="Gene3D" id="3.30.565.10">
    <property type="entry name" value="Histidine kinase-like ATPase, C-terminal domain"/>
    <property type="match status" value="1"/>
</dbReference>
<dbReference type="Gene3D" id="1.10.287.130">
    <property type="match status" value="1"/>
</dbReference>
<evidence type="ECO:0000313" key="6">
    <source>
        <dbReference type="Proteomes" id="UP000295741"/>
    </source>
</evidence>
<evidence type="ECO:0000259" key="4">
    <source>
        <dbReference type="PROSITE" id="PS50109"/>
    </source>
</evidence>
<sequence length="400" mass="44355">MSLSAPIPANEINRIIELSEFDLDYASLDDQFKELTKLAAKIAGTEISLINLIDSFTQWSVSNYGLDLQQMPREDSVCQYTIVTENFFEVKDLSADERFKDKFYVKDDPNLRYYFGVPLSTNNGIQLGALCVLDTIGKEISPEKVEMLKIIADEIVNRLMVIRVINSLQNRVKEVKETQKKVAHDIRGPLSGIVGLAQIISEQGNENKLDEVLQLVSMIQKGGHSLLELADEILSAEKKQNSSVQLGANEYDLQTFKEKLEKLFAPQAVNKNITLSIIADTKTDDIPFSKNKLLQIAGNLISNAIKFTPATGTIKVELSIRITREKHLTIRVTDSGSGMDAATVQEILHGEVMSSEGTGGEKGYGFGLQLVKHLVQKLGGTMNIESELHKGSLFEIKIPI</sequence>
<keyword evidence="6" id="KW-1185">Reference proteome</keyword>
<evidence type="ECO:0000256" key="2">
    <source>
        <dbReference type="ARBA" id="ARBA00012438"/>
    </source>
</evidence>
<dbReference type="CDD" id="cd00075">
    <property type="entry name" value="HATPase"/>
    <property type="match status" value="1"/>
</dbReference>
<name>A0A4R6J1Q0_9BACT</name>
<dbReference type="PROSITE" id="PS50109">
    <property type="entry name" value="HIS_KIN"/>
    <property type="match status" value="1"/>
</dbReference>
<dbReference type="Gene3D" id="3.30.450.40">
    <property type="match status" value="1"/>
</dbReference>
<comment type="catalytic activity">
    <reaction evidence="1">
        <text>ATP + protein L-histidine = ADP + protein N-phospho-L-histidine.</text>
        <dbReference type="EC" id="2.7.13.3"/>
    </reaction>
</comment>
<evidence type="ECO:0000256" key="3">
    <source>
        <dbReference type="ARBA" id="ARBA00022553"/>
    </source>
</evidence>
<dbReference type="InterPro" id="IPR003594">
    <property type="entry name" value="HATPase_dom"/>
</dbReference>
<comment type="caution">
    <text evidence="5">The sequence shown here is derived from an EMBL/GenBank/DDBJ whole genome shotgun (WGS) entry which is preliminary data.</text>
</comment>
<dbReference type="Proteomes" id="UP000295741">
    <property type="component" value="Unassembled WGS sequence"/>
</dbReference>
<gene>
    <name evidence="5" type="ORF">BC659_1262</name>
</gene>
<dbReference type="SMART" id="SM00388">
    <property type="entry name" value="HisKA"/>
    <property type="match status" value="1"/>
</dbReference>
<dbReference type="InterPro" id="IPR036097">
    <property type="entry name" value="HisK_dim/P_sf"/>
</dbReference>
<dbReference type="PANTHER" id="PTHR43547">
    <property type="entry name" value="TWO-COMPONENT HISTIDINE KINASE"/>
    <property type="match status" value="1"/>
</dbReference>
<organism evidence="5 6">
    <name type="scientific">Sediminibacterium goheungense</name>
    <dbReference type="NCBI Taxonomy" id="1086393"/>
    <lineage>
        <taxon>Bacteria</taxon>
        <taxon>Pseudomonadati</taxon>
        <taxon>Bacteroidota</taxon>
        <taxon>Chitinophagia</taxon>
        <taxon>Chitinophagales</taxon>
        <taxon>Chitinophagaceae</taxon>
        <taxon>Sediminibacterium</taxon>
    </lineage>
</organism>
<dbReference type="PRINTS" id="PR00344">
    <property type="entry name" value="BCTRLSENSOR"/>
</dbReference>
<protein>
    <recommendedName>
        <fullName evidence="2">histidine kinase</fullName>
        <ecNumber evidence="2">2.7.13.3</ecNumber>
    </recommendedName>
</protein>
<dbReference type="SUPFAM" id="SSF55781">
    <property type="entry name" value="GAF domain-like"/>
    <property type="match status" value="1"/>
</dbReference>